<name>A0ACA9MX02_9GLOM</name>
<accession>A0ACA9MX02</accession>
<feature type="non-terminal residue" evidence="1">
    <location>
        <position position="97"/>
    </location>
</feature>
<proteinExistence type="predicted"/>
<reference evidence="1" key="1">
    <citation type="submission" date="2021-06" db="EMBL/GenBank/DDBJ databases">
        <authorList>
            <person name="Kallberg Y."/>
            <person name="Tangrot J."/>
            <person name="Rosling A."/>
        </authorList>
    </citation>
    <scope>NUCLEOTIDE SEQUENCE</scope>
    <source>
        <strain evidence="1">28 12/20/2015</strain>
    </source>
</reference>
<evidence type="ECO:0000313" key="2">
    <source>
        <dbReference type="Proteomes" id="UP000789366"/>
    </source>
</evidence>
<dbReference type="EMBL" id="CAJVPW010010393">
    <property type="protein sequence ID" value="CAG8614899.1"/>
    <property type="molecule type" value="Genomic_DNA"/>
</dbReference>
<sequence>MHWNENESSTKRQSFLKKEEKDLILEIPITAYTEPREIVEDCNFEQKLNVEIIANNLESAIIQNLVKNRKLCKDLMNAHEKLRGKEIIEYYTDRALE</sequence>
<dbReference type="Proteomes" id="UP000789366">
    <property type="component" value="Unassembled WGS sequence"/>
</dbReference>
<gene>
    <name evidence="1" type="ORF">SPELUC_LOCUS7640</name>
</gene>
<keyword evidence="2" id="KW-1185">Reference proteome</keyword>
<protein>
    <submittedName>
        <fullName evidence="1">15277_t:CDS:1</fullName>
    </submittedName>
</protein>
<evidence type="ECO:0000313" key="1">
    <source>
        <dbReference type="EMBL" id="CAG8614899.1"/>
    </source>
</evidence>
<comment type="caution">
    <text evidence="1">The sequence shown here is derived from an EMBL/GenBank/DDBJ whole genome shotgun (WGS) entry which is preliminary data.</text>
</comment>
<organism evidence="1 2">
    <name type="scientific">Cetraspora pellucida</name>
    <dbReference type="NCBI Taxonomy" id="1433469"/>
    <lineage>
        <taxon>Eukaryota</taxon>
        <taxon>Fungi</taxon>
        <taxon>Fungi incertae sedis</taxon>
        <taxon>Mucoromycota</taxon>
        <taxon>Glomeromycotina</taxon>
        <taxon>Glomeromycetes</taxon>
        <taxon>Diversisporales</taxon>
        <taxon>Gigasporaceae</taxon>
        <taxon>Cetraspora</taxon>
    </lineage>
</organism>